<reference evidence="3" key="1">
    <citation type="submission" date="2020-06" db="EMBL/GenBank/DDBJ databases">
        <authorList>
            <person name="Li T."/>
            <person name="Hu X."/>
            <person name="Zhang T."/>
            <person name="Song X."/>
            <person name="Zhang H."/>
            <person name="Dai N."/>
            <person name="Sheng W."/>
            <person name="Hou X."/>
            <person name="Wei L."/>
        </authorList>
    </citation>
    <scope>NUCLEOTIDE SEQUENCE</scope>
    <source>
        <strain evidence="3">G02</strain>
        <tissue evidence="3">Leaf</tissue>
    </source>
</reference>
<evidence type="ECO:0000256" key="1">
    <source>
        <dbReference type="SAM" id="MobiDB-lite"/>
    </source>
</evidence>
<dbReference type="EMBL" id="JACGWJ010000003">
    <property type="protein sequence ID" value="KAL0430621.1"/>
    <property type="molecule type" value="Genomic_DNA"/>
</dbReference>
<sequence length="212" mass="23911">MSSSEASSQQNNHVGASRDDGSALPLKFALKLGAKQKAQVVEKDLLNDSMIHSSSTSSKAEIATVMMVQTTSLEEKITSLTAVVENLLKHVQARDDQLNKLHKNFIETCNNARTDRDLLVKQFVLSLKDTAFDWYIDLEANSIDSWGDLQNKFFNRFYSARRTVSMIELANQHQGKDELVLDYINNWRNLSLNCKDTLSEISVVELCIQGMH</sequence>
<feature type="domain" description="Retrotransposon gag" evidence="2">
    <location>
        <begin position="123"/>
        <end position="211"/>
    </location>
</feature>
<accession>A0AAW2VQB3</accession>
<dbReference type="AlphaFoldDB" id="A0AAW2VQB3"/>
<dbReference type="Pfam" id="PF03732">
    <property type="entry name" value="Retrotrans_gag"/>
    <property type="match status" value="1"/>
</dbReference>
<comment type="caution">
    <text evidence="3">The sequence shown here is derived from an EMBL/GenBank/DDBJ whole genome shotgun (WGS) entry which is preliminary data.</text>
</comment>
<evidence type="ECO:0000313" key="3">
    <source>
        <dbReference type="EMBL" id="KAL0430621.1"/>
    </source>
</evidence>
<dbReference type="PANTHER" id="PTHR33437">
    <property type="entry name" value="OS06G0361200 PROTEIN"/>
    <property type="match status" value="1"/>
</dbReference>
<feature type="region of interest" description="Disordered" evidence="1">
    <location>
        <begin position="1"/>
        <end position="20"/>
    </location>
</feature>
<dbReference type="InterPro" id="IPR005162">
    <property type="entry name" value="Retrotrans_gag_dom"/>
</dbReference>
<feature type="compositionally biased region" description="Polar residues" evidence="1">
    <location>
        <begin position="1"/>
        <end position="14"/>
    </location>
</feature>
<organism evidence="3">
    <name type="scientific">Sesamum radiatum</name>
    <name type="common">Black benniseed</name>
    <dbReference type="NCBI Taxonomy" id="300843"/>
    <lineage>
        <taxon>Eukaryota</taxon>
        <taxon>Viridiplantae</taxon>
        <taxon>Streptophyta</taxon>
        <taxon>Embryophyta</taxon>
        <taxon>Tracheophyta</taxon>
        <taxon>Spermatophyta</taxon>
        <taxon>Magnoliopsida</taxon>
        <taxon>eudicotyledons</taxon>
        <taxon>Gunneridae</taxon>
        <taxon>Pentapetalae</taxon>
        <taxon>asterids</taxon>
        <taxon>lamiids</taxon>
        <taxon>Lamiales</taxon>
        <taxon>Pedaliaceae</taxon>
        <taxon>Sesamum</taxon>
    </lineage>
</organism>
<gene>
    <name evidence="3" type="ORF">Sradi_0688100</name>
</gene>
<name>A0AAW2VQB3_SESRA</name>
<reference evidence="3" key="2">
    <citation type="journal article" date="2024" name="Plant">
        <title>Genomic evolution and insights into agronomic trait innovations of Sesamum species.</title>
        <authorList>
            <person name="Miao H."/>
            <person name="Wang L."/>
            <person name="Qu L."/>
            <person name="Liu H."/>
            <person name="Sun Y."/>
            <person name="Le M."/>
            <person name="Wang Q."/>
            <person name="Wei S."/>
            <person name="Zheng Y."/>
            <person name="Lin W."/>
            <person name="Duan Y."/>
            <person name="Cao H."/>
            <person name="Xiong S."/>
            <person name="Wang X."/>
            <person name="Wei L."/>
            <person name="Li C."/>
            <person name="Ma Q."/>
            <person name="Ju M."/>
            <person name="Zhao R."/>
            <person name="Li G."/>
            <person name="Mu C."/>
            <person name="Tian Q."/>
            <person name="Mei H."/>
            <person name="Zhang T."/>
            <person name="Gao T."/>
            <person name="Zhang H."/>
        </authorList>
    </citation>
    <scope>NUCLEOTIDE SEQUENCE</scope>
    <source>
        <strain evidence="3">G02</strain>
    </source>
</reference>
<dbReference type="PANTHER" id="PTHR33437:SF2">
    <property type="entry name" value="OS06G0361200 PROTEIN"/>
    <property type="match status" value="1"/>
</dbReference>
<protein>
    <recommendedName>
        <fullName evidence="2">Retrotransposon gag domain-containing protein</fullName>
    </recommendedName>
</protein>
<proteinExistence type="predicted"/>
<evidence type="ECO:0000259" key="2">
    <source>
        <dbReference type="Pfam" id="PF03732"/>
    </source>
</evidence>